<comment type="caution">
    <text evidence="8">The sequence shown here is derived from an EMBL/GenBank/DDBJ whole genome shotgun (WGS) entry which is preliminary data.</text>
</comment>
<evidence type="ECO:0000256" key="4">
    <source>
        <dbReference type="ARBA" id="ARBA00022833"/>
    </source>
</evidence>
<dbReference type="EMBL" id="PQXK01000122">
    <property type="protein sequence ID" value="TGO36531.1"/>
    <property type="molecule type" value="Genomic_DNA"/>
</dbReference>
<dbReference type="GO" id="GO:0016020">
    <property type="term" value="C:membrane"/>
    <property type="evidence" value="ECO:0007669"/>
    <property type="project" value="UniProtKB-SubCell"/>
</dbReference>
<dbReference type="PANTHER" id="PTHR23292:SF6">
    <property type="entry name" value="FI16602P1-RELATED"/>
    <property type="match status" value="1"/>
</dbReference>
<evidence type="ECO:0000256" key="1">
    <source>
        <dbReference type="ARBA" id="ARBA00004170"/>
    </source>
</evidence>
<feature type="compositionally biased region" description="Pro residues" evidence="6">
    <location>
        <begin position="1"/>
        <end position="11"/>
    </location>
</feature>
<dbReference type="InterPro" id="IPR006629">
    <property type="entry name" value="LITAF"/>
</dbReference>
<feature type="domain" description="LITAF" evidence="7">
    <location>
        <begin position="160"/>
        <end position="241"/>
    </location>
</feature>
<feature type="compositionally biased region" description="Polar residues" evidence="6">
    <location>
        <begin position="18"/>
        <end position="50"/>
    </location>
</feature>
<evidence type="ECO:0000259" key="7">
    <source>
        <dbReference type="PROSITE" id="PS51837"/>
    </source>
</evidence>
<gene>
    <name evidence="8" type="ORF">BHYA_0122g00240</name>
</gene>
<keyword evidence="9" id="KW-1185">Reference proteome</keyword>
<dbReference type="AlphaFoldDB" id="A0A4Z1GPN8"/>
<dbReference type="Pfam" id="PF10601">
    <property type="entry name" value="zf-LITAF-like"/>
    <property type="match status" value="1"/>
</dbReference>
<dbReference type="PANTHER" id="PTHR23292">
    <property type="entry name" value="LIPOPOLYSACCHARIDE-INDUCED TUMOR NECROSIS FACTOR-ALPHA FACTOR"/>
    <property type="match status" value="1"/>
</dbReference>
<feature type="compositionally biased region" description="Pro residues" evidence="6">
    <location>
        <begin position="100"/>
        <end position="119"/>
    </location>
</feature>
<dbReference type="InterPro" id="IPR037519">
    <property type="entry name" value="LITAF_fam"/>
</dbReference>
<comment type="subcellular location">
    <subcellularLocation>
        <location evidence="1">Membrane</location>
        <topology evidence="1">Peripheral membrane protein</topology>
    </subcellularLocation>
</comment>
<evidence type="ECO:0000313" key="8">
    <source>
        <dbReference type="EMBL" id="TGO36531.1"/>
    </source>
</evidence>
<keyword evidence="4" id="KW-0862">Zinc</keyword>
<feature type="compositionally biased region" description="Low complexity" evidence="6">
    <location>
        <begin position="120"/>
        <end position="129"/>
    </location>
</feature>
<evidence type="ECO:0000256" key="3">
    <source>
        <dbReference type="ARBA" id="ARBA00022723"/>
    </source>
</evidence>
<reference evidence="8 9" key="1">
    <citation type="submission" date="2017-12" db="EMBL/GenBank/DDBJ databases">
        <title>Comparative genomics of Botrytis spp.</title>
        <authorList>
            <person name="Valero-Jimenez C.A."/>
            <person name="Tapia P."/>
            <person name="Veloso J."/>
            <person name="Silva-Moreno E."/>
            <person name="Staats M."/>
            <person name="Valdes J.H."/>
            <person name="Van Kan J.A.L."/>
        </authorList>
    </citation>
    <scope>NUCLEOTIDE SEQUENCE [LARGE SCALE GENOMIC DNA]</scope>
    <source>
        <strain evidence="8 9">Bh0001</strain>
    </source>
</reference>
<feature type="compositionally biased region" description="Polar residues" evidence="6">
    <location>
        <begin position="75"/>
        <end position="96"/>
    </location>
</feature>
<organism evidence="8 9">
    <name type="scientific">Botrytis hyacinthi</name>
    <dbReference type="NCBI Taxonomy" id="278943"/>
    <lineage>
        <taxon>Eukaryota</taxon>
        <taxon>Fungi</taxon>
        <taxon>Dikarya</taxon>
        <taxon>Ascomycota</taxon>
        <taxon>Pezizomycotina</taxon>
        <taxon>Leotiomycetes</taxon>
        <taxon>Helotiales</taxon>
        <taxon>Sclerotiniaceae</taxon>
        <taxon>Botrytis</taxon>
    </lineage>
</organism>
<sequence length="252" mass="27131">MAEYNNPPPPAYHEGVSPLTSPQITDSTNHNLTSVSPQLTGITNTSTSNIQQQPHQAQQNSHPDAYQGIEVVGPDQNTMASQQIPPQQEGFTNEKSQYQAPPPQGQYPPQGQAPPPQVQYPPQGQYPPQYQAPPPQGQYSPQDYYPAQPPPQANINQGKNRYATAMPIRALQTGPTPVDCPVCGVREVTIVESHSGTTTNLIALLCCAVTCLGCIPYLISGLKDVEHKCGHCGALLAVWHRSGRTDVKVPGA</sequence>
<protein>
    <recommendedName>
        <fullName evidence="7">LITAF domain-containing protein</fullName>
    </recommendedName>
</protein>
<evidence type="ECO:0000256" key="2">
    <source>
        <dbReference type="ARBA" id="ARBA00005975"/>
    </source>
</evidence>
<dbReference type="GO" id="GO:0008270">
    <property type="term" value="F:zinc ion binding"/>
    <property type="evidence" value="ECO:0007669"/>
    <property type="project" value="TreeGrafter"/>
</dbReference>
<evidence type="ECO:0000313" key="9">
    <source>
        <dbReference type="Proteomes" id="UP000297814"/>
    </source>
</evidence>
<feature type="compositionally biased region" description="Low complexity" evidence="6">
    <location>
        <begin position="137"/>
        <end position="146"/>
    </location>
</feature>
<dbReference type="Proteomes" id="UP000297814">
    <property type="component" value="Unassembled WGS sequence"/>
</dbReference>
<dbReference type="SMART" id="SM00714">
    <property type="entry name" value="LITAF"/>
    <property type="match status" value="1"/>
</dbReference>
<keyword evidence="3" id="KW-0479">Metal-binding</keyword>
<dbReference type="PROSITE" id="PS51837">
    <property type="entry name" value="LITAF"/>
    <property type="match status" value="1"/>
</dbReference>
<name>A0A4Z1GPN8_9HELO</name>
<proteinExistence type="inferred from homology"/>
<evidence type="ECO:0000256" key="5">
    <source>
        <dbReference type="ARBA" id="ARBA00023136"/>
    </source>
</evidence>
<evidence type="ECO:0000256" key="6">
    <source>
        <dbReference type="SAM" id="MobiDB-lite"/>
    </source>
</evidence>
<feature type="region of interest" description="Disordered" evidence="6">
    <location>
        <begin position="1"/>
        <end position="152"/>
    </location>
</feature>
<comment type="similarity">
    <text evidence="2">Belongs to the CDIP1/LITAF family.</text>
</comment>
<accession>A0A4Z1GPN8</accession>
<keyword evidence="5" id="KW-0472">Membrane</keyword>